<dbReference type="Pfam" id="PF21068">
    <property type="entry name" value="ATPgraspMvdD"/>
    <property type="match status" value="1"/>
</dbReference>
<dbReference type="InterPro" id="IPR048936">
    <property type="entry name" value="MvdD-like_ATPgrasp"/>
</dbReference>
<geneLocation type="plasmid" evidence="3">
    <name>plasmid1</name>
</geneLocation>
<sequence length="338" mass="37848">MNVLIITHSHDNESISLVTQAIESQGGKAFRFDTDRFPTEVQLDIYYSNTEKCVLVADDQKLDLNEVTAVWYRRIAIGGKIPPTMDKQLRQASIQESRATIQGMIASIRGFHLDPVPNIRRAENKQLQLQVARKIGLDTPRTLTTNNPQAVKEFAAECQQDVITKMLSSFAIYDEKGGEQVVFTNPVKSEDLENLEGLRFCPMTFQEKIAKVLELRITIVGKSILTAAVNSQALDKSRYDWRKQGVALLDAWQTHTLPQDVADKLLQLMAHFGLNYGAIDVILTPDNRYVFLEVNPVGEFFWLERCPGLPISQAIAKVLRVVMRKAPVIHAGDISAGG</sequence>
<gene>
    <name evidence="3" type="ORF">NIES23_56310</name>
</gene>
<keyword evidence="1" id="KW-0067">ATP-binding</keyword>
<dbReference type="PANTHER" id="PTHR21621:SF0">
    <property type="entry name" value="BETA-CITRYLGLUTAMATE SYNTHASE B-RELATED"/>
    <property type="match status" value="1"/>
</dbReference>
<evidence type="ECO:0000256" key="1">
    <source>
        <dbReference type="PROSITE-ProRule" id="PRU00409"/>
    </source>
</evidence>
<dbReference type="PANTHER" id="PTHR21621">
    <property type="entry name" value="RIBOSOMAL PROTEIN S6 MODIFICATION PROTEIN"/>
    <property type="match status" value="1"/>
</dbReference>
<keyword evidence="1" id="KW-0547">Nucleotide-binding</keyword>
<dbReference type="SUPFAM" id="SSF56059">
    <property type="entry name" value="Glutathione synthetase ATP-binding domain-like"/>
    <property type="match status" value="1"/>
</dbReference>
<evidence type="ECO:0000313" key="3">
    <source>
        <dbReference type="EMBL" id="BAY72803.1"/>
    </source>
</evidence>
<keyword evidence="3" id="KW-0614">Plasmid</keyword>
<dbReference type="AlphaFoldDB" id="A0A1Z4KV80"/>
<dbReference type="InterPro" id="IPR011761">
    <property type="entry name" value="ATP-grasp"/>
</dbReference>
<dbReference type="GO" id="GO:0005524">
    <property type="term" value="F:ATP binding"/>
    <property type="evidence" value="ECO:0007669"/>
    <property type="project" value="UniProtKB-UniRule"/>
</dbReference>
<dbReference type="InterPro" id="IPR026439">
    <property type="entry name" value="ATP_grasp_rbs_pep_matu_MvdD"/>
</dbReference>
<accession>A0A1Z4KV80</accession>
<protein>
    <recommendedName>
        <fullName evidence="2">ATP-grasp domain-containing protein</fullName>
    </recommendedName>
</protein>
<name>A0A1Z4KV80_ANAVA</name>
<dbReference type="Gene3D" id="3.30.470.20">
    <property type="entry name" value="ATP-grasp fold, B domain"/>
    <property type="match status" value="1"/>
</dbReference>
<evidence type="ECO:0000259" key="2">
    <source>
        <dbReference type="PROSITE" id="PS50975"/>
    </source>
</evidence>
<organism evidence="3 4">
    <name type="scientific">Trichormus variabilis NIES-23</name>
    <dbReference type="NCBI Taxonomy" id="1973479"/>
    <lineage>
        <taxon>Bacteria</taxon>
        <taxon>Bacillati</taxon>
        <taxon>Cyanobacteriota</taxon>
        <taxon>Cyanophyceae</taxon>
        <taxon>Nostocales</taxon>
        <taxon>Nostocaceae</taxon>
        <taxon>Trichormus</taxon>
    </lineage>
</organism>
<dbReference type="PROSITE" id="PS50975">
    <property type="entry name" value="ATP_GRASP"/>
    <property type="match status" value="1"/>
</dbReference>
<evidence type="ECO:0000313" key="4">
    <source>
        <dbReference type="Proteomes" id="UP000217507"/>
    </source>
</evidence>
<dbReference type="EMBL" id="AP018217">
    <property type="protein sequence ID" value="BAY72803.1"/>
    <property type="molecule type" value="Genomic_DNA"/>
</dbReference>
<proteinExistence type="predicted"/>
<reference evidence="3 4" key="1">
    <citation type="submission" date="2017-06" db="EMBL/GenBank/DDBJ databases">
        <title>Genome sequencing of cyanobaciteial culture collection at National Institute for Environmental Studies (NIES).</title>
        <authorList>
            <person name="Hirose Y."/>
            <person name="Shimura Y."/>
            <person name="Fujisawa T."/>
            <person name="Nakamura Y."/>
            <person name="Kawachi M."/>
        </authorList>
    </citation>
    <scope>NUCLEOTIDE SEQUENCE [LARGE SCALE GENOMIC DNA]</scope>
    <source>
        <strain evidence="3 4">NIES-23</strain>
        <plasmid evidence="4">Plasmid Plasmid1 dna</plasmid>
    </source>
</reference>
<dbReference type="GO" id="GO:0046872">
    <property type="term" value="F:metal ion binding"/>
    <property type="evidence" value="ECO:0007669"/>
    <property type="project" value="InterPro"/>
</dbReference>
<dbReference type="GO" id="GO:0005737">
    <property type="term" value="C:cytoplasm"/>
    <property type="evidence" value="ECO:0007669"/>
    <property type="project" value="TreeGrafter"/>
</dbReference>
<dbReference type="NCBIfam" id="TIGR04184">
    <property type="entry name" value="ATPgraspMvdD"/>
    <property type="match status" value="1"/>
</dbReference>
<dbReference type="Proteomes" id="UP000217507">
    <property type="component" value="Plasmid Plasmid1 dna"/>
</dbReference>
<dbReference type="GO" id="GO:0009432">
    <property type="term" value="P:SOS response"/>
    <property type="evidence" value="ECO:0007669"/>
    <property type="project" value="TreeGrafter"/>
</dbReference>
<feature type="domain" description="ATP-grasp" evidence="2">
    <location>
        <begin position="129"/>
        <end position="320"/>
    </location>
</feature>
<dbReference type="GO" id="GO:0018169">
    <property type="term" value="F:ribosomal S6-glutamic acid ligase activity"/>
    <property type="evidence" value="ECO:0007669"/>
    <property type="project" value="TreeGrafter"/>
</dbReference>